<comment type="subcellular location">
    <subcellularLocation>
        <location evidence="1">Cell membrane</location>
        <topology evidence="1">Multi-pass membrane protein</topology>
    </subcellularLocation>
</comment>
<evidence type="ECO:0000313" key="8">
    <source>
        <dbReference type="Proteomes" id="UP000730161"/>
    </source>
</evidence>
<dbReference type="PANTHER" id="PTHR34857:SF2">
    <property type="entry name" value="SLL0384 PROTEIN"/>
    <property type="match status" value="1"/>
</dbReference>
<proteinExistence type="predicted"/>
<dbReference type="PANTHER" id="PTHR34857">
    <property type="entry name" value="SLL0384 PROTEIN"/>
    <property type="match status" value="1"/>
</dbReference>
<dbReference type="GO" id="GO:0043190">
    <property type="term" value="C:ATP-binding cassette (ABC) transporter complex"/>
    <property type="evidence" value="ECO:0007669"/>
    <property type="project" value="InterPro"/>
</dbReference>
<accession>A0A8J7W8M1</accession>
<feature type="transmembrane region" description="Helical" evidence="6">
    <location>
        <begin position="70"/>
        <end position="93"/>
    </location>
</feature>
<name>A0A8J7W8M1_9EURY</name>
<evidence type="ECO:0000256" key="2">
    <source>
        <dbReference type="ARBA" id="ARBA00022475"/>
    </source>
</evidence>
<evidence type="ECO:0000256" key="1">
    <source>
        <dbReference type="ARBA" id="ARBA00004651"/>
    </source>
</evidence>
<feature type="transmembrane region" description="Helical" evidence="6">
    <location>
        <begin position="105"/>
        <end position="128"/>
    </location>
</feature>
<feature type="transmembrane region" description="Helical" evidence="6">
    <location>
        <begin position="181"/>
        <end position="201"/>
    </location>
</feature>
<keyword evidence="3 6" id="KW-0812">Transmembrane</keyword>
<comment type="caution">
    <text evidence="7">The sequence shown here is derived from an EMBL/GenBank/DDBJ whole genome shotgun (WGS) entry which is preliminary data.</text>
</comment>
<keyword evidence="5 6" id="KW-0472">Membrane</keyword>
<dbReference type="Pfam" id="PF02361">
    <property type="entry name" value="CbiQ"/>
    <property type="match status" value="1"/>
</dbReference>
<keyword evidence="2" id="KW-1003">Cell membrane</keyword>
<dbReference type="Proteomes" id="UP000730161">
    <property type="component" value="Unassembled WGS sequence"/>
</dbReference>
<evidence type="ECO:0000256" key="6">
    <source>
        <dbReference type="SAM" id="Phobius"/>
    </source>
</evidence>
<dbReference type="OrthoDB" id="51610at2157"/>
<keyword evidence="4 6" id="KW-1133">Transmembrane helix</keyword>
<dbReference type="CDD" id="cd16914">
    <property type="entry name" value="EcfT"/>
    <property type="match status" value="1"/>
</dbReference>
<keyword evidence="8" id="KW-1185">Reference proteome</keyword>
<evidence type="ECO:0000256" key="4">
    <source>
        <dbReference type="ARBA" id="ARBA00022989"/>
    </source>
</evidence>
<dbReference type="EMBL" id="JWHL01000001">
    <property type="protein sequence ID" value="MBR1368223.1"/>
    <property type="molecule type" value="Genomic_DNA"/>
</dbReference>
<dbReference type="InterPro" id="IPR012809">
    <property type="entry name" value="ECF_CbiQ"/>
</dbReference>
<feature type="transmembrane region" description="Helical" evidence="6">
    <location>
        <begin position="233"/>
        <end position="253"/>
    </location>
</feature>
<feature type="transmembrane region" description="Helical" evidence="6">
    <location>
        <begin position="25"/>
        <end position="58"/>
    </location>
</feature>
<organism evidence="7 8">
    <name type="scientific">Methanocalculus chunghsingensis</name>
    <dbReference type="NCBI Taxonomy" id="156457"/>
    <lineage>
        <taxon>Archaea</taxon>
        <taxon>Methanobacteriati</taxon>
        <taxon>Methanobacteriota</taxon>
        <taxon>Stenosarchaea group</taxon>
        <taxon>Methanomicrobia</taxon>
        <taxon>Methanomicrobiales</taxon>
        <taxon>Methanocalculaceae</taxon>
        <taxon>Methanocalculus</taxon>
    </lineage>
</organism>
<protein>
    <submittedName>
        <fullName evidence="7">Cobalt ABC transporter permease</fullName>
    </submittedName>
</protein>
<gene>
    <name evidence="7" type="ORF">RJ53_01415</name>
</gene>
<sequence length="254" mass="28296">MHYPDIDRYATLNSPIHNLEPRVKILSFTILIFSVVFVLNIQAALLGLTMAAIILIISRLPISFMIRRSKVILIFILPILLLMPLTVSGTSLWSAGPITFSEEGLSLALLITIRALAAITLVLTLLGTQKIETTLKALSLLKVPGVIIQMLFFTYRYIYVIMDEFLQIWSSMRSKGYAFRLNRYGLSIIGNLIGMLLVKSYERAERVYRGMEAKGYRGNHISSAPFTIQATDYGAGLLLIAIAGALQVYPLVII</sequence>
<dbReference type="GO" id="GO:0006824">
    <property type="term" value="P:cobalt ion transport"/>
    <property type="evidence" value="ECO:0007669"/>
    <property type="project" value="InterPro"/>
</dbReference>
<evidence type="ECO:0000256" key="3">
    <source>
        <dbReference type="ARBA" id="ARBA00022692"/>
    </source>
</evidence>
<feature type="transmembrane region" description="Helical" evidence="6">
    <location>
        <begin position="140"/>
        <end position="161"/>
    </location>
</feature>
<reference evidence="7" key="1">
    <citation type="submission" date="2014-12" db="EMBL/GenBank/DDBJ databases">
        <authorList>
            <person name="Huang H.-H."/>
            <person name="Chen S.-C."/>
            <person name="Lai M.-C."/>
        </authorList>
    </citation>
    <scope>NUCLEOTIDE SEQUENCE</scope>
    <source>
        <strain evidence="7">K1F9705b</strain>
    </source>
</reference>
<dbReference type="AlphaFoldDB" id="A0A8J7W8M1"/>
<dbReference type="NCBIfam" id="TIGR02454">
    <property type="entry name" value="ECF_T_CbiQ"/>
    <property type="match status" value="1"/>
</dbReference>
<dbReference type="InterPro" id="IPR003339">
    <property type="entry name" value="ABC/ECF_trnsptr_transmembrane"/>
</dbReference>
<evidence type="ECO:0000313" key="7">
    <source>
        <dbReference type="EMBL" id="MBR1368223.1"/>
    </source>
</evidence>
<evidence type="ECO:0000256" key="5">
    <source>
        <dbReference type="ARBA" id="ARBA00023136"/>
    </source>
</evidence>
<dbReference type="InterPro" id="IPR051611">
    <property type="entry name" value="ECF_transporter_component"/>
</dbReference>
<dbReference type="RefSeq" id="WP_211529815.1">
    <property type="nucleotide sequence ID" value="NZ_JWHL01000001.1"/>
</dbReference>